<comment type="similarity">
    <text evidence="1">Belongs to the CC2D1 family.</text>
</comment>
<evidence type="ECO:0000256" key="1">
    <source>
        <dbReference type="ARBA" id="ARBA00010672"/>
    </source>
</evidence>
<feature type="region of interest" description="Disordered" evidence="2">
    <location>
        <begin position="217"/>
        <end position="335"/>
    </location>
</feature>
<keyword evidence="5" id="KW-1185">Reference proteome</keyword>
<feature type="region of interest" description="Disordered" evidence="2">
    <location>
        <begin position="488"/>
        <end position="543"/>
    </location>
</feature>
<dbReference type="InterPro" id="IPR000008">
    <property type="entry name" value="C2_dom"/>
</dbReference>
<feature type="compositionally biased region" description="Polar residues" evidence="2">
    <location>
        <begin position="324"/>
        <end position="335"/>
    </location>
</feature>
<dbReference type="SMART" id="SM00239">
    <property type="entry name" value="C2"/>
    <property type="match status" value="1"/>
</dbReference>
<evidence type="ECO:0000256" key="2">
    <source>
        <dbReference type="SAM" id="MobiDB-lite"/>
    </source>
</evidence>
<feature type="domain" description="C2" evidence="3">
    <location>
        <begin position="704"/>
        <end position="838"/>
    </location>
</feature>
<feature type="region of interest" description="Disordered" evidence="2">
    <location>
        <begin position="1"/>
        <end position="21"/>
    </location>
</feature>
<dbReference type="InterPro" id="IPR035892">
    <property type="entry name" value="C2_domain_sf"/>
</dbReference>
<dbReference type="PANTHER" id="PTHR13076">
    <property type="entry name" value="COILED-COIL AND C2 DOMAIN-CONTAINING PROTEIN 1-LIKE"/>
    <property type="match status" value="1"/>
</dbReference>
<feature type="compositionally biased region" description="Pro residues" evidence="2">
    <location>
        <begin position="289"/>
        <end position="304"/>
    </location>
</feature>
<protein>
    <recommendedName>
        <fullName evidence="3">C2 domain-containing protein</fullName>
    </recommendedName>
</protein>
<sequence>MNRNKKPPPPPRGGKGIATPKQMGLLVDLSHDGMMASDGEDDHDLEAELMAIVGGQPGPKRKPNGKSKQLLGCTRFLSSCLNRLTSTAHCRDVLGHSITPLPMEAIERMAAFCMKDLDEEDEEDAENLEDDDDLLAELHEVLEEEEEAKDIPVPVASKASDAPADSSRTESILEERLAMYKAAIANAKQAGESSKVRRYERGLKTLENLMTSVRKGKKIDEDEIPPPVAIGKSTHSQQVSPLENASTSEPSTTDGSTTLSNHLPPESTSAASEKTPSKSPPASDHTPKLQPPVLPKPKISPPPTISLSSPEASKEKCAPLAPSPSASQNSSTQDILQARQRAYKLAALHAKQEGNIEMATKYYRIAKVDQLTKEMLSPRVQQPPISTATPLVQAVTPPALEVSSAGDVPPPPRDIMEALQQRMERYKTAAAQAKSKGDDRKARMHERIVKVRCAKTRSPCFPPIQGTESSPGDQSFAGILETAMKLANEEDEDAEEAKKPDFNPASSKPVNSLQLKQPPQPGPRVAAPAASKSTGTAKSASKVTVRAQQQMTFLETRKKQLMQAALRAKQQNDIEGAKMFLRQAKGLDPMIEASQNGLPVDITQASYPLCTHLGVPHAPVNKEDFMLVQCRGANISPETAAQYAELVKLMRQQHEMCMNYSKQFTHLGNITETTKFEKMAEDCKKHMEILKQAHTKGFPLPKYHYEQRTFNVVKNFPELNSNDMILYIVKGINLPAPSGMSPNDLDAFVRFEFPYPNAEEAQKDKTNVIKNTSAPEFQEKFKLFINRGHRGLKRAIQTKGIKFEVVHKGGLFKTDRVVGTAQLKLEALETSCEVREILELLDGRRPTGGKLEVIVRLREPLTSQQLETTTEKWLVIDPLTMPPIALPKPKAPLPPGKNVSSRLSKVVACKEMRSEHAVQDVHMVLQYVELALNAAGNKPTARPEPRTQAILSSSSVSELNIQTFSWWQMITYKQNGQRPPGDLVEQHQNVIQMIQWQKSQIQHGGPAVLKEYLTQLERYEQWYKEAARRLGSEGKREAAKEALYKRNLVECELQKFRK</sequence>
<evidence type="ECO:0000259" key="3">
    <source>
        <dbReference type="PROSITE" id="PS50004"/>
    </source>
</evidence>
<dbReference type="InterPro" id="IPR037772">
    <property type="entry name" value="C2_Freud"/>
</dbReference>
<dbReference type="Gene3D" id="2.60.40.150">
    <property type="entry name" value="C2 domain"/>
    <property type="match status" value="1"/>
</dbReference>
<evidence type="ECO:0000313" key="4">
    <source>
        <dbReference type="EMBL" id="KAH0628738.1"/>
    </source>
</evidence>
<dbReference type="Pfam" id="PF21528">
    <property type="entry name" value="CC2D1A-B_DM14"/>
    <property type="match status" value="2"/>
</dbReference>
<dbReference type="InterPro" id="IPR039725">
    <property type="entry name" value="CC2D1A/B"/>
</dbReference>
<dbReference type="InterPro" id="IPR006608">
    <property type="entry name" value="CC2D1A/B_DM14"/>
</dbReference>
<dbReference type="SUPFAM" id="SSF49562">
    <property type="entry name" value="C2 domain (Calcium/lipid-binding domain, CaLB)"/>
    <property type="match status" value="1"/>
</dbReference>
<proteinExistence type="inferred from homology"/>
<gene>
    <name evidence="4" type="ORF">JD844_010216</name>
</gene>
<feature type="region of interest" description="Disordered" evidence="2">
    <location>
        <begin position="144"/>
        <end position="170"/>
    </location>
</feature>
<comment type="caution">
    <text evidence="4">The sequence shown here is derived from an EMBL/GenBank/DDBJ whole genome shotgun (WGS) entry which is preliminary data.</text>
</comment>
<dbReference type="CDD" id="cd08690">
    <property type="entry name" value="C2_Freud-1"/>
    <property type="match status" value="1"/>
</dbReference>
<reference evidence="4 5" key="1">
    <citation type="journal article" date="2022" name="Gigascience">
        <title>A chromosome-level genome assembly and annotation of the desert horned lizard, Phrynosoma platyrhinos, provides insight into chromosomal rearrangements among reptiles.</title>
        <authorList>
            <person name="Koochekian N."/>
            <person name="Ascanio A."/>
            <person name="Farleigh K."/>
            <person name="Card D.C."/>
            <person name="Schield D.R."/>
            <person name="Castoe T.A."/>
            <person name="Jezkova T."/>
        </authorList>
    </citation>
    <scope>NUCLEOTIDE SEQUENCE [LARGE SCALE GENOMIC DNA]</scope>
    <source>
        <strain evidence="4">NK-2021</strain>
    </source>
</reference>
<organism evidence="4 5">
    <name type="scientific">Phrynosoma platyrhinos</name>
    <name type="common">Desert horned lizard</name>
    <dbReference type="NCBI Taxonomy" id="52577"/>
    <lineage>
        <taxon>Eukaryota</taxon>
        <taxon>Metazoa</taxon>
        <taxon>Chordata</taxon>
        <taxon>Craniata</taxon>
        <taxon>Vertebrata</taxon>
        <taxon>Euteleostomi</taxon>
        <taxon>Lepidosauria</taxon>
        <taxon>Squamata</taxon>
        <taxon>Bifurcata</taxon>
        <taxon>Unidentata</taxon>
        <taxon>Episquamata</taxon>
        <taxon>Toxicofera</taxon>
        <taxon>Iguania</taxon>
        <taxon>Phrynosomatidae</taxon>
        <taxon>Phrynosomatinae</taxon>
        <taxon>Phrynosoma</taxon>
    </lineage>
</organism>
<dbReference type="PROSITE" id="PS50004">
    <property type="entry name" value="C2"/>
    <property type="match status" value="1"/>
</dbReference>
<name>A0ABQ7TGH8_PHRPL</name>
<evidence type="ECO:0000313" key="5">
    <source>
        <dbReference type="Proteomes" id="UP000826234"/>
    </source>
</evidence>
<dbReference type="Proteomes" id="UP000826234">
    <property type="component" value="Unassembled WGS sequence"/>
</dbReference>
<accession>A0ABQ7TGH8</accession>
<dbReference type="PANTHER" id="PTHR13076:SF8">
    <property type="entry name" value="COILED-COIL AND C2 DOMAIN-CONTAINING PROTEIN 1A"/>
    <property type="match status" value="1"/>
</dbReference>
<dbReference type="SMART" id="SM00685">
    <property type="entry name" value="DM14"/>
    <property type="match status" value="4"/>
</dbReference>
<feature type="compositionally biased region" description="Polar residues" evidence="2">
    <location>
        <begin position="233"/>
        <end position="274"/>
    </location>
</feature>
<feature type="compositionally biased region" description="Low complexity" evidence="2">
    <location>
        <begin position="152"/>
        <end position="166"/>
    </location>
</feature>
<feature type="compositionally biased region" description="Polar residues" evidence="2">
    <location>
        <begin position="504"/>
        <end position="517"/>
    </location>
</feature>
<dbReference type="EMBL" id="JAIPUX010000439">
    <property type="protein sequence ID" value="KAH0628738.1"/>
    <property type="molecule type" value="Genomic_DNA"/>
</dbReference>
<feature type="compositionally biased region" description="Low complexity" evidence="2">
    <location>
        <begin position="526"/>
        <end position="543"/>
    </location>
</feature>
<dbReference type="Pfam" id="PF00168">
    <property type="entry name" value="C2"/>
    <property type="match status" value="1"/>
</dbReference>